<feature type="region of interest" description="Disordered" evidence="1">
    <location>
        <begin position="1"/>
        <end position="36"/>
    </location>
</feature>
<protein>
    <submittedName>
        <fullName evidence="2">Uncharacterized protein</fullName>
    </submittedName>
</protein>
<dbReference type="EMBL" id="JAPFFM010000016">
    <property type="protein sequence ID" value="KAJ6702081.1"/>
    <property type="molecule type" value="Genomic_DNA"/>
</dbReference>
<keyword evidence="3" id="KW-1185">Reference proteome</keyword>
<accession>A0A9Q0Q913</accession>
<name>A0A9Q0Q913_9ROSI</name>
<evidence type="ECO:0000313" key="3">
    <source>
        <dbReference type="Proteomes" id="UP001151752"/>
    </source>
</evidence>
<comment type="caution">
    <text evidence="2">The sequence shown here is derived from an EMBL/GenBank/DDBJ whole genome shotgun (WGS) entry which is preliminary data.</text>
</comment>
<evidence type="ECO:0000313" key="2">
    <source>
        <dbReference type="EMBL" id="KAJ6702081.1"/>
    </source>
</evidence>
<dbReference type="AlphaFoldDB" id="A0A9Q0Q913"/>
<evidence type="ECO:0000256" key="1">
    <source>
        <dbReference type="SAM" id="MobiDB-lite"/>
    </source>
</evidence>
<reference evidence="2" key="1">
    <citation type="submission" date="2022-11" db="EMBL/GenBank/DDBJ databases">
        <authorList>
            <person name="Hyden B.L."/>
            <person name="Feng K."/>
            <person name="Yates T."/>
            <person name="Jawdy S."/>
            <person name="Smart L.B."/>
            <person name="Muchero W."/>
        </authorList>
    </citation>
    <scope>NUCLEOTIDE SEQUENCE</scope>
    <source>
        <tissue evidence="2">Shoot tip</tissue>
    </source>
</reference>
<reference evidence="2" key="2">
    <citation type="journal article" date="2023" name="Int. J. Mol. Sci.">
        <title>De Novo Assembly and Annotation of 11 Diverse Shrub Willow (Salix) Genomes Reveals Novel Gene Organization in Sex-Linked Regions.</title>
        <authorList>
            <person name="Hyden B."/>
            <person name="Feng K."/>
            <person name="Yates T.B."/>
            <person name="Jawdy S."/>
            <person name="Cereghino C."/>
            <person name="Smart L.B."/>
            <person name="Muchero W."/>
        </authorList>
    </citation>
    <scope>NUCLEOTIDE SEQUENCE</scope>
    <source>
        <tissue evidence="2">Shoot tip</tissue>
    </source>
</reference>
<sequence length="84" mass="9304">MGVRPPWKPNSVPRREPGGGIKKSSKILMPSSTGGSNGCARNILSTTTALIDQDTLPCPRNARETETYKIQCWLRFMLLMINVD</sequence>
<dbReference type="Proteomes" id="UP001151752">
    <property type="component" value="Chromosome 1"/>
</dbReference>
<proteinExistence type="predicted"/>
<organism evidence="2 3">
    <name type="scientific">Salix koriyanagi</name>
    <dbReference type="NCBI Taxonomy" id="2511006"/>
    <lineage>
        <taxon>Eukaryota</taxon>
        <taxon>Viridiplantae</taxon>
        <taxon>Streptophyta</taxon>
        <taxon>Embryophyta</taxon>
        <taxon>Tracheophyta</taxon>
        <taxon>Spermatophyta</taxon>
        <taxon>Magnoliopsida</taxon>
        <taxon>eudicotyledons</taxon>
        <taxon>Gunneridae</taxon>
        <taxon>Pentapetalae</taxon>
        <taxon>rosids</taxon>
        <taxon>fabids</taxon>
        <taxon>Malpighiales</taxon>
        <taxon>Salicaceae</taxon>
        <taxon>Saliceae</taxon>
        <taxon>Salix</taxon>
    </lineage>
</organism>
<gene>
    <name evidence="2" type="ORF">OIU74_013273</name>
</gene>